<feature type="transmembrane region" description="Helical" evidence="1">
    <location>
        <begin position="210"/>
        <end position="230"/>
    </location>
</feature>
<organism evidence="2 3">
    <name type="scientific">Thermomonas beijingensis</name>
    <dbReference type="NCBI Taxonomy" id="2872701"/>
    <lineage>
        <taxon>Bacteria</taxon>
        <taxon>Pseudomonadati</taxon>
        <taxon>Pseudomonadota</taxon>
        <taxon>Gammaproteobacteria</taxon>
        <taxon>Lysobacterales</taxon>
        <taxon>Lysobacteraceae</taxon>
        <taxon>Thermomonas</taxon>
    </lineage>
</organism>
<protein>
    <submittedName>
        <fullName evidence="2">DUF4386 domain-containing protein</fullName>
    </submittedName>
</protein>
<dbReference type="RefSeq" id="WP_223628462.1">
    <property type="nucleotide sequence ID" value="NZ_JAIQDJ010000002.1"/>
</dbReference>
<evidence type="ECO:0000313" key="2">
    <source>
        <dbReference type="EMBL" id="MBZ4186173.1"/>
    </source>
</evidence>
<feature type="transmembrane region" description="Helical" evidence="1">
    <location>
        <begin position="22"/>
        <end position="41"/>
    </location>
</feature>
<comment type="caution">
    <text evidence="2">The sequence shown here is derived from an EMBL/GenBank/DDBJ whole genome shotgun (WGS) entry which is preliminary data.</text>
</comment>
<evidence type="ECO:0000313" key="3">
    <source>
        <dbReference type="Proteomes" id="UP001430290"/>
    </source>
</evidence>
<name>A0ABS7TEB5_9GAMM</name>
<evidence type="ECO:0000256" key="1">
    <source>
        <dbReference type="SAM" id="Phobius"/>
    </source>
</evidence>
<keyword evidence="1" id="KW-0812">Transmembrane</keyword>
<feature type="transmembrane region" description="Helical" evidence="1">
    <location>
        <begin position="91"/>
        <end position="110"/>
    </location>
</feature>
<feature type="transmembrane region" description="Helical" evidence="1">
    <location>
        <begin position="177"/>
        <end position="198"/>
    </location>
</feature>
<feature type="transmembrane region" description="Helical" evidence="1">
    <location>
        <begin position="61"/>
        <end position="84"/>
    </location>
</feature>
<keyword evidence="3" id="KW-1185">Reference proteome</keyword>
<proteinExistence type="predicted"/>
<dbReference type="InterPro" id="IPR025495">
    <property type="entry name" value="DUF4386"/>
</dbReference>
<dbReference type="Pfam" id="PF14329">
    <property type="entry name" value="DUF4386"/>
    <property type="match status" value="1"/>
</dbReference>
<sequence>MSLHHDLGDVGIASALRRDGRVAGALYLVVVLTGIFCLAWVPSQLGTDAAGAAAQVGVFRAGIAAFLLMQVAFLLLPLAMYRVLGDINRHAAVAMVALATVSVPIGLVTLSHRLEALALLESIGQHPPASVDAAFQLSLQRYGHGMFIAKLFWGLWLLPFGWLVLRSGRLPRVLGLLLLLGGVGYVLQVFGGLLPGFANSSLSNYATLPAALGEIGSCLWLLLFGVRVGVVRTHSA</sequence>
<keyword evidence="1" id="KW-0472">Membrane</keyword>
<keyword evidence="1" id="KW-1133">Transmembrane helix</keyword>
<dbReference type="Proteomes" id="UP001430290">
    <property type="component" value="Unassembled WGS sequence"/>
</dbReference>
<dbReference type="EMBL" id="JAIQDJ010000002">
    <property type="protein sequence ID" value="MBZ4186173.1"/>
    <property type="molecule type" value="Genomic_DNA"/>
</dbReference>
<accession>A0ABS7TEB5</accession>
<gene>
    <name evidence="2" type="ORF">K7B09_07520</name>
</gene>
<feature type="transmembrane region" description="Helical" evidence="1">
    <location>
        <begin position="147"/>
        <end position="165"/>
    </location>
</feature>
<reference evidence="2" key="1">
    <citation type="submission" date="2021-09" db="EMBL/GenBank/DDBJ databases">
        <authorList>
            <person name="Wu T."/>
            <person name="Guo S.Z."/>
        </authorList>
    </citation>
    <scope>NUCLEOTIDE SEQUENCE</scope>
    <source>
        <strain evidence="2">RSS-23</strain>
    </source>
</reference>